<protein>
    <recommendedName>
        <fullName evidence="3">DRBM domain-containing protein</fullName>
    </recommendedName>
</protein>
<gene>
    <name evidence="4" type="ORF">INT43_006694</name>
</gene>
<sequence>MLIFVGYTDLLREYASARNLAYRFSYKTVQLPYRPHARFECQVQIGDQNFEAGSDFASKSDAMHAAARAAIRSLMGETKSPEGEDNAGNRSRCDFESVWGNLTVPWWANTKILVDRLQNLGGFTYSYILNEICKTNKIAIPLNIEYKEIKEGEYIAQLVFLGRLFMTHHQHLSERDAKQDLSRIIVWTLLGKMDHRTSSRPAPVSHAMVTQSIQAMPSQAMSTQTIPAEPISIPSHMQRDPISWADVVVRRTSVSSSVAAHPGSVTSRSDSYDMSSVTTSPRTTVTTATSITAGDLSSSYKENEYSQLTKQPSSFYPFPHSARMSAALQVDNIQIDWPVSSVLGCLNLDKPTQAELDEITTPRPSMLSELNSGTTVLSPVTNYKSPQLPSFERQSTVVTQKNIGWYQRDVSSRSRLLLSSYTPSTSQAAYRTKDSSRVSTSNFTNTRQSQAVAGQPQLTSSYYRSPWQESGSQAMIGLSDQVIRKSATTKLSQFMQLVYPTQSVIHYSQIYSPDGVKASVSCGPLGKFVSRMAVGSQSNGVTYSFAEVIEGMGTFKKKKAYKLGHVGARTVPAVNDDCETKFYRPTDMTFFLDAASVALETVSSQYF</sequence>
<dbReference type="AlphaFoldDB" id="A0A8H7Q0R7"/>
<dbReference type="Gene3D" id="3.30.160.20">
    <property type="match status" value="1"/>
</dbReference>
<dbReference type="Proteomes" id="UP000654370">
    <property type="component" value="Unassembled WGS sequence"/>
</dbReference>
<feature type="region of interest" description="Disordered" evidence="2">
    <location>
        <begin position="433"/>
        <end position="457"/>
    </location>
</feature>
<organism evidence="4 5">
    <name type="scientific">Mortierella isabellina</name>
    <name type="common">Filamentous fungus</name>
    <name type="synonym">Umbelopsis isabellina</name>
    <dbReference type="NCBI Taxonomy" id="91625"/>
    <lineage>
        <taxon>Eukaryota</taxon>
        <taxon>Fungi</taxon>
        <taxon>Fungi incertae sedis</taxon>
        <taxon>Mucoromycota</taxon>
        <taxon>Mucoromycotina</taxon>
        <taxon>Umbelopsidomycetes</taxon>
        <taxon>Umbelopsidales</taxon>
        <taxon>Umbelopsidaceae</taxon>
        <taxon>Umbelopsis</taxon>
    </lineage>
</organism>
<dbReference type="SUPFAM" id="SSF54768">
    <property type="entry name" value="dsRNA-binding domain-like"/>
    <property type="match status" value="1"/>
</dbReference>
<name>A0A8H7Q0R7_MORIS</name>
<feature type="region of interest" description="Disordered" evidence="2">
    <location>
        <begin position="260"/>
        <end position="279"/>
    </location>
</feature>
<dbReference type="GO" id="GO:0003723">
    <property type="term" value="F:RNA binding"/>
    <property type="evidence" value="ECO:0007669"/>
    <property type="project" value="UniProtKB-UniRule"/>
</dbReference>
<evidence type="ECO:0000313" key="5">
    <source>
        <dbReference type="Proteomes" id="UP000654370"/>
    </source>
</evidence>
<dbReference type="SMART" id="SM00358">
    <property type="entry name" value="DSRM"/>
    <property type="match status" value="1"/>
</dbReference>
<reference evidence="4" key="1">
    <citation type="submission" date="2020-12" db="EMBL/GenBank/DDBJ databases">
        <title>Metabolic potential, ecology and presence of endohyphal bacteria is reflected in genomic diversity of Mucoromycotina.</title>
        <authorList>
            <person name="Muszewska A."/>
            <person name="Okrasinska A."/>
            <person name="Steczkiewicz K."/>
            <person name="Drgas O."/>
            <person name="Orlowska M."/>
            <person name="Perlinska-Lenart U."/>
            <person name="Aleksandrzak-Piekarczyk T."/>
            <person name="Szatraj K."/>
            <person name="Zielenkiewicz U."/>
            <person name="Pilsyk S."/>
            <person name="Malc E."/>
            <person name="Mieczkowski P."/>
            <person name="Kruszewska J.S."/>
            <person name="Biernat P."/>
            <person name="Pawlowska J."/>
        </authorList>
    </citation>
    <scope>NUCLEOTIDE SEQUENCE</scope>
    <source>
        <strain evidence="4">WA0000067209</strain>
    </source>
</reference>
<keyword evidence="1" id="KW-0694">RNA-binding</keyword>
<dbReference type="InterPro" id="IPR014720">
    <property type="entry name" value="dsRBD_dom"/>
</dbReference>
<dbReference type="OrthoDB" id="2396234at2759"/>
<evidence type="ECO:0000313" key="4">
    <source>
        <dbReference type="EMBL" id="KAG2183686.1"/>
    </source>
</evidence>
<feature type="compositionally biased region" description="Polar residues" evidence="2">
    <location>
        <begin position="437"/>
        <end position="457"/>
    </location>
</feature>
<feature type="compositionally biased region" description="Polar residues" evidence="2">
    <location>
        <begin position="264"/>
        <end position="274"/>
    </location>
</feature>
<dbReference type="PROSITE" id="PS50137">
    <property type="entry name" value="DS_RBD"/>
    <property type="match status" value="1"/>
</dbReference>
<dbReference type="EMBL" id="JAEPQZ010000003">
    <property type="protein sequence ID" value="KAG2183686.1"/>
    <property type="molecule type" value="Genomic_DNA"/>
</dbReference>
<evidence type="ECO:0000259" key="3">
    <source>
        <dbReference type="PROSITE" id="PS50137"/>
    </source>
</evidence>
<keyword evidence="5" id="KW-1185">Reference proteome</keyword>
<comment type="caution">
    <text evidence="4">The sequence shown here is derived from an EMBL/GenBank/DDBJ whole genome shotgun (WGS) entry which is preliminary data.</text>
</comment>
<proteinExistence type="predicted"/>
<accession>A0A8H7Q0R7</accession>
<evidence type="ECO:0000256" key="1">
    <source>
        <dbReference type="PROSITE-ProRule" id="PRU00266"/>
    </source>
</evidence>
<feature type="domain" description="DRBM" evidence="3">
    <location>
        <begin position="6"/>
        <end position="76"/>
    </location>
</feature>
<dbReference type="Pfam" id="PF00035">
    <property type="entry name" value="dsrm"/>
    <property type="match status" value="1"/>
</dbReference>
<evidence type="ECO:0000256" key="2">
    <source>
        <dbReference type="SAM" id="MobiDB-lite"/>
    </source>
</evidence>